<dbReference type="GeneID" id="36396610"/>
<sequence>MYHINGSQTTFFFLYALSFGDIADAHRKAHYSQQICIISPRNVSFDFELSAATISDRVRLRKSSFTK</sequence>
<dbReference type="RefSeq" id="XP_024581615.1">
    <property type="nucleotide sequence ID" value="XM_024715970.1"/>
</dbReference>
<proteinExistence type="predicted"/>
<protein>
    <submittedName>
        <fullName evidence="1">Uncharacterized protein</fullName>
    </submittedName>
</protein>
<accession>A0A0P1ASS9</accession>
<dbReference type="AlphaFoldDB" id="A0A0P1ASS9"/>
<organism evidence="1 2">
    <name type="scientific">Plasmopara halstedii</name>
    <name type="common">Downy mildew of sunflower</name>
    <dbReference type="NCBI Taxonomy" id="4781"/>
    <lineage>
        <taxon>Eukaryota</taxon>
        <taxon>Sar</taxon>
        <taxon>Stramenopiles</taxon>
        <taxon>Oomycota</taxon>
        <taxon>Peronosporomycetes</taxon>
        <taxon>Peronosporales</taxon>
        <taxon>Peronosporaceae</taxon>
        <taxon>Plasmopara</taxon>
    </lineage>
</organism>
<dbReference type="Proteomes" id="UP000054928">
    <property type="component" value="Unassembled WGS sequence"/>
</dbReference>
<keyword evidence="2" id="KW-1185">Reference proteome</keyword>
<evidence type="ECO:0000313" key="1">
    <source>
        <dbReference type="EMBL" id="CEG45246.1"/>
    </source>
</evidence>
<evidence type="ECO:0000313" key="2">
    <source>
        <dbReference type="Proteomes" id="UP000054928"/>
    </source>
</evidence>
<dbReference type="EMBL" id="CCYD01001551">
    <property type="protein sequence ID" value="CEG45246.1"/>
    <property type="molecule type" value="Genomic_DNA"/>
</dbReference>
<reference evidence="2" key="1">
    <citation type="submission" date="2014-09" db="EMBL/GenBank/DDBJ databases">
        <authorList>
            <person name="Sharma Rahul"/>
            <person name="Thines Marco"/>
        </authorList>
    </citation>
    <scope>NUCLEOTIDE SEQUENCE [LARGE SCALE GENOMIC DNA]</scope>
</reference>
<name>A0A0P1ASS9_PLAHL</name>